<dbReference type="GO" id="GO:0051959">
    <property type="term" value="F:dynein light intermediate chain binding"/>
    <property type="evidence" value="ECO:0007669"/>
    <property type="project" value="InterPro"/>
</dbReference>
<comment type="subcellular location">
    <subcellularLocation>
        <location evidence="1">Cell projection</location>
        <location evidence="1">Cilium</location>
        <location evidence="1">Flagellum</location>
    </subcellularLocation>
    <subcellularLocation>
        <location evidence="2">Cytoplasm</location>
        <location evidence="2">Cytoskeleton</location>
        <location evidence="2">Cilium axoneme</location>
    </subcellularLocation>
</comment>
<keyword evidence="13" id="KW-0969">Cilium</keyword>
<evidence type="ECO:0000256" key="7">
    <source>
        <dbReference type="ARBA" id="ARBA00022737"/>
    </source>
</evidence>
<feature type="coiled-coil region" evidence="21">
    <location>
        <begin position="1370"/>
        <end position="1423"/>
    </location>
</feature>
<dbReference type="FunFam" id="3.10.490.20:FF:000008">
    <property type="entry name" value="dynein heavy chain 2, axonemal"/>
    <property type="match status" value="1"/>
</dbReference>
<keyword evidence="6" id="KW-0493">Microtubule</keyword>
<evidence type="ECO:0000256" key="22">
    <source>
        <dbReference type="SAM" id="MobiDB-lite"/>
    </source>
</evidence>
<dbReference type="GO" id="GO:0045505">
    <property type="term" value="F:dynein intermediate chain binding"/>
    <property type="evidence" value="ECO:0007669"/>
    <property type="project" value="InterPro"/>
</dbReference>
<evidence type="ECO:0000256" key="8">
    <source>
        <dbReference type="ARBA" id="ARBA00022741"/>
    </source>
</evidence>
<feature type="domain" description="AAA+ ATPase" evidence="23">
    <location>
        <begin position="2014"/>
        <end position="2150"/>
    </location>
</feature>
<proteinExistence type="predicted"/>
<dbReference type="SUPFAM" id="SSF52540">
    <property type="entry name" value="P-loop containing nucleoside triphosphate hydrolases"/>
    <property type="match status" value="4"/>
</dbReference>
<feature type="domain" description="AAA+ ATPase" evidence="23">
    <location>
        <begin position="2646"/>
        <end position="2787"/>
    </location>
</feature>
<dbReference type="Gene3D" id="1.20.140.100">
    <property type="entry name" value="Dynein heavy chain, N-terminal domain 2"/>
    <property type="match status" value="1"/>
</dbReference>
<evidence type="ECO:0000256" key="18">
    <source>
        <dbReference type="ARBA" id="ARBA00054075"/>
    </source>
</evidence>
<evidence type="ECO:0000256" key="13">
    <source>
        <dbReference type="ARBA" id="ARBA00023069"/>
    </source>
</evidence>
<dbReference type="InterPro" id="IPR025662">
    <property type="entry name" value="Sigma_54_int_dom_ATP-bd_1"/>
</dbReference>
<dbReference type="GO" id="GO:0005524">
    <property type="term" value="F:ATP binding"/>
    <property type="evidence" value="ECO:0007669"/>
    <property type="project" value="UniProtKB-KW"/>
</dbReference>
<feature type="compositionally biased region" description="Polar residues" evidence="22">
    <location>
        <begin position="21"/>
        <end position="31"/>
    </location>
</feature>
<dbReference type="Pfam" id="PF12775">
    <property type="entry name" value="AAA_7"/>
    <property type="match status" value="1"/>
</dbReference>
<keyword evidence="9" id="KW-0067">ATP-binding</keyword>
<dbReference type="OMA" id="ILKNDMQ"/>
<dbReference type="FunFam" id="3.40.50.300:FF:000049">
    <property type="entry name" value="Dynein, axonemal, heavy chain 5"/>
    <property type="match status" value="1"/>
</dbReference>
<dbReference type="FunFam" id="1.20.920.20:FF:000001">
    <property type="entry name" value="dynein heavy chain 2, axonemal"/>
    <property type="match status" value="1"/>
</dbReference>
<dbReference type="InterPro" id="IPR013602">
    <property type="entry name" value="Dynein_heavy_linker"/>
</dbReference>
<dbReference type="InterPro" id="IPR054354">
    <property type="entry name" value="DYNC2H1-like_lid"/>
</dbReference>
<dbReference type="InterPro" id="IPR042222">
    <property type="entry name" value="Dynein_2_N"/>
</dbReference>
<organism evidence="24 25">
    <name type="scientific">Rozella allomycis (strain CSF55)</name>
    <dbReference type="NCBI Taxonomy" id="988480"/>
    <lineage>
        <taxon>Eukaryota</taxon>
        <taxon>Fungi</taxon>
        <taxon>Fungi incertae sedis</taxon>
        <taxon>Cryptomycota</taxon>
        <taxon>Cryptomycota incertae sedis</taxon>
        <taxon>Rozella</taxon>
    </lineage>
</organism>
<dbReference type="GO" id="GO:0008017">
    <property type="term" value="F:microtubule binding"/>
    <property type="evidence" value="ECO:0007669"/>
    <property type="project" value="UniProtKB-ARBA"/>
</dbReference>
<dbReference type="InterPro" id="IPR043160">
    <property type="entry name" value="Dynein_C_barrel"/>
</dbReference>
<dbReference type="GO" id="GO:0036159">
    <property type="term" value="P:inner dynein arm assembly"/>
    <property type="evidence" value="ECO:0007669"/>
    <property type="project" value="UniProtKB-ARBA"/>
</dbReference>
<dbReference type="FunFam" id="1.20.920.30:FF:000005">
    <property type="entry name" value="Dynein, axonemal, heavy chain 2"/>
    <property type="match status" value="1"/>
</dbReference>
<dbReference type="PANTHER" id="PTHR45703">
    <property type="entry name" value="DYNEIN HEAVY CHAIN"/>
    <property type="match status" value="1"/>
</dbReference>
<feature type="domain" description="AAA+ ATPase" evidence="23">
    <location>
        <begin position="2293"/>
        <end position="2428"/>
    </location>
</feature>
<dbReference type="GO" id="GO:0008569">
    <property type="term" value="F:minus-end-directed microtubule motor activity"/>
    <property type="evidence" value="ECO:0007669"/>
    <property type="project" value="InterPro"/>
</dbReference>
<keyword evidence="15" id="KW-0206">Cytoskeleton</keyword>
<feature type="coiled-coil region" evidence="21">
    <location>
        <begin position="1474"/>
        <end position="1501"/>
    </location>
</feature>
<dbReference type="Gene3D" id="3.20.180.20">
    <property type="entry name" value="Dynein heavy chain, N-terminal domain 2"/>
    <property type="match status" value="1"/>
</dbReference>
<accession>A0A075B4L7</accession>
<evidence type="ECO:0000256" key="15">
    <source>
        <dbReference type="ARBA" id="ARBA00023212"/>
    </source>
</evidence>
<dbReference type="FunFam" id="1.20.140.100:FF:000006">
    <property type="entry name" value="dynein heavy chain 2, axonemal"/>
    <property type="match status" value="1"/>
</dbReference>
<protein>
    <recommendedName>
        <fullName evidence="4">Dynein heavy chain, cytoplasmic</fullName>
    </recommendedName>
    <alternativeName>
        <fullName evidence="17">Dynein heavy chain, cytosolic</fullName>
    </alternativeName>
    <alternativeName>
        <fullName evidence="20">Dynein-1, subspecies f</fullName>
    </alternativeName>
</protein>
<dbReference type="Gene3D" id="1.20.1270.280">
    <property type="match status" value="1"/>
</dbReference>
<dbReference type="Gene3D" id="1.20.920.30">
    <property type="match status" value="1"/>
</dbReference>
<dbReference type="InterPro" id="IPR035706">
    <property type="entry name" value="AAA_9"/>
</dbReference>
<dbReference type="Pfam" id="PF12774">
    <property type="entry name" value="AAA_6"/>
    <property type="match status" value="1"/>
</dbReference>
<dbReference type="Pfam" id="PF22597">
    <property type="entry name" value="DYN_lid"/>
    <property type="match status" value="1"/>
</dbReference>
<gene>
    <name evidence="24" type="ORF">O9G_003435</name>
</gene>
<dbReference type="OrthoDB" id="447173at2759"/>
<evidence type="ECO:0000256" key="17">
    <source>
        <dbReference type="ARBA" id="ARBA00033439"/>
    </source>
</evidence>
<dbReference type="FunFam" id="3.40.50.300:FF:000153">
    <property type="entry name" value="Dynein axonemal heavy chain 1"/>
    <property type="match status" value="1"/>
</dbReference>
<evidence type="ECO:0000256" key="2">
    <source>
        <dbReference type="ARBA" id="ARBA00004430"/>
    </source>
</evidence>
<dbReference type="InterPro" id="IPR004273">
    <property type="entry name" value="Dynein_heavy_D6_P-loop"/>
</dbReference>
<keyword evidence="10" id="KW-0282">Flagellum</keyword>
<dbReference type="FunFam" id="1.20.58.1120:FF:000001">
    <property type="entry name" value="dynein heavy chain 2, axonemal"/>
    <property type="match status" value="1"/>
</dbReference>
<dbReference type="InterPro" id="IPR024317">
    <property type="entry name" value="Dynein_heavy_chain_D4_dom"/>
</dbReference>
<dbReference type="FunFam" id="1.10.8.710:FF:000001">
    <property type="entry name" value="Dynein axonemal heavy chain 2"/>
    <property type="match status" value="1"/>
</dbReference>
<evidence type="ECO:0000256" key="3">
    <source>
        <dbReference type="ARBA" id="ARBA00011655"/>
    </source>
</evidence>
<keyword evidence="11" id="KW-0243">Dynein</keyword>
<dbReference type="GO" id="GO:0031514">
    <property type="term" value="C:motile cilium"/>
    <property type="evidence" value="ECO:0007669"/>
    <property type="project" value="UniProtKB-SubCell"/>
</dbReference>
<keyword evidence="8" id="KW-0547">Nucleotide-binding</keyword>
<dbReference type="Gene3D" id="1.10.8.710">
    <property type="match status" value="1"/>
</dbReference>
<dbReference type="Pfam" id="PF12781">
    <property type="entry name" value="AAA_9"/>
    <property type="match status" value="1"/>
</dbReference>
<dbReference type="Pfam" id="PF18198">
    <property type="entry name" value="AAA_lid_11"/>
    <property type="match status" value="1"/>
</dbReference>
<dbReference type="FunFam" id="1.10.8.1220:FF:000001">
    <property type="entry name" value="Dynein axonemal heavy chain 5"/>
    <property type="match status" value="1"/>
</dbReference>
<evidence type="ECO:0000256" key="16">
    <source>
        <dbReference type="ARBA" id="ARBA00023273"/>
    </source>
</evidence>
<dbReference type="GO" id="GO:0060294">
    <property type="term" value="P:cilium movement involved in cell motility"/>
    <property type="evidence" value="ECO:0007669"/>
    <property type="project" value="UniProtKB-ARBA"/>
</dbReference>
<dbReference type="Pfam" id="PF12777">
    <property type="entry name" value="MT"/>
    <property type="match status" value="1"/>
</dbReference>
<feature type="region of interest" description="Disordered" evidence="22">
    <location>
        <begin position="163"/>
        <end position="207"/>
    </location>
</feature>
<evidence type="ECO:0000256" key="10">
    <source>
        <dbReference type="ARBA" id="ARBA00022846"/>
    </source>
</evidence>
<evidence type="ECO:0000259" key="23">
    <source>
        <dbReference type="SMART" id="SM00382"/>
    </source>
</evidence>
<dbReference type="InterPro" id="IPR041228">
    <property type="entry name" value="Dynein_C"/>
</dbReference>
<evidence type="ECO:0000313" key="25">
    <source>
        <dbReference type="Proteomes" id="UP000030755"/>
    </source>
</evidence>
<dbReference type="FunFam" id="3.40.50.300:FF:000044">
    <property type="entry name" value="Dynein heavy chain 5, axonemal"/>
    <property type="match status" value="1"/>
</dbReference>
<evidence type="ECO:0000256" key="5">
    <source>
        <dbReference type="ARBA" id="ARBA00022490"/>
    </source>
</evidence>
<keyword evidence="7" id="KW-0677">Repeat</keyword>
<dbReference type="InterPro" id="IPR003593">
    <property type="entry name" value="AAA+_ATPase"/>
</dbReference>
<evidence type="ECO:0000256" key="4">
    <source>
        <dbReference type="ARBA" id="ARBA00022197"/>
    </source>
</evidence>
<dbReference type="InterPro" id="IPR024743">
    <property type="entry name" value="Dynein_HC_stalk"/>
</dbReference>
<dbReference type="InterPro" id="IPR027417">
    <property type="entry name" value="P-loop_NTPase"/>
</dbReference>
<dbReference type="Gene3D" id="1.10.472.130">
    <property type="match status" value="1"/>
</dbReference>
<evidence type="ECO:0000256" key="11">
    <source>
        <dbReference type="ARBA" id="ARBA00023017"/>
    </source>
</evidence>
<evidence type="ECO:0000256" key="19">
    <source>
        <dbReference type="ARBA" id="ARBA00063032"/>
    </source>
</evidence>
<keyword evidence="12 21" id="KW-0175">Coiled coil</keyword>
<dbReference type="Gene3D" id="3.10.490.20">
    <property type="match status" value="1"/>
</dbReference>
<dbReference type="Pfam" id="PF25007">
    <property type="entry name" value="DYH2-5-8_CC"/>
    <property type="match status" value="1"/>
</dbReference>
<dbReference type="STRING" id="988480.A0A075B4L7"/>
<dbReference type="InterPro" id="IPR035699">
    <property type="entry name" value="AAA_6"/>
</dbReference>
<dbReference type="Pfam" id="PF03028">
    <property type="entry name" value="Dynein_heavy"/>
    <property type="match status" value="1"/>
</dbReference>
<dbReference type="CDD" id="cd00009">
    <property type="entry name" value="AAA"/>
    <property type="match status" value="1"/>
</dbReference>
<evidence type="ECO:0000256" key="14">
    <source>
        <dbReference type="ARBA" id="ARBA00023175"/>
    </source>
</evidence>
<sequence length="4653" mass="534900">MSDTNQDPIPAPQPEQLGIVSENNEQTSIVDQRQESVRKASIATKGNTNDQHETKEDIKNDAVEPVAEANTVAASSGGKRPSVNEKSMGSNKNLKGSRSQSQNLSNKSVSRDSLQPRPPSQPSVGTNPRQKKLGSKTNVNDSKSVISNGSSLTAKVENNVEESLSGANGTSAGSLVPKESKNDLKSDSSGNMLAEPEKLKSASSKSRVQIPEKPKVFDVKPVIEHFKSLLIITDYKPFMWKESHESDVTDFIMGRGPHRIVAYVHQVNDEMLLCVGSTVPKSSIDHLMFFVRDNDEKPVTVEEFSDRVQFGSVTGDALHSLLRLMSGIFVPIFLDNEGWPESVRKDFSGQLHKFMAYLTDTTFQVEGHTVLYVPQEKIEEIELVSKDKDVVQRLESLLLHWTRQIKEVVNNQHNTEASETSGPLEEIKFWKSRCADLSGINVQLNRTEVQKILEVMKSCKSSYLEQFMRLSNLIQDGLLQAQDNLKFLSTLIEPCKELANAEAKNVGGIIQKVLFFVRLIWLNSRFYNTRERLTGLLRKISNEIINRCTSRISLESIFKGNVHSAVAVLNDSIFCGESWKNIYKRNAMLVTKNTNKPWDFDESSIFAQIDAFVQRCRDLLEVCEGQMQFARKQVNGEKLPIPKFGGTKGPETAKSLEDIERAFERQLNLLWENKKHILDVKATKWHDEYSEFKLGVKDLEVMMQNVIVSAFETSPSVEASTYLLVTFSRLAKRDAIKRTVEKKTSDVFQKLYMEISNAKNEFETKKKAPEIMRFHPDFAGSALWARSIVKRVSPSMKIYNYMDYMPKLSIAEEAKALYEAFNSSVEDYVTKTHSDWISSLPVQVMEKLDTPLMERKGVNVLDMKFDKDLIRMMNEIYYWQKLKCDIPFQVQEIYTKKEELRILRDSVLLVVRDYNSVLDTLTPEENMLFKERIRFLDRKINPGLSNLTWSSKGITDHFVKECRKHAHDVQKIVAEFMESSNKIQKSCENMSMLNMWSVENKKVYELSEFEEYINMHLNGIKSKLLKEYNNIKQIVESSFEVFKSDGREVYEQWMNYVTRIDLWVEEALRHLVRRSLIELSNALNGESRNHEAPSEIQALFKVEVVLKQKVEFNPSLQKLEEIVTRLSREFVSSISVIPRLVDNKREAIHEVIGKEDEMLKHLANIQHGLSNNVVKCNEYIHNWDSYKEIWEINKDAFIRRYAKLKPAMSTFESDINRYTEVANNTQKEETLTSVNFVRLDCSPLKHTLVAHCNQWQNKLTTLLNNNASSELKNLHQLFVNHTEKLKRIPTTLDELSESLNLLAQLKMDCASIESQFQPIQEMYQILEKYDVNIKQEEKDQLELLPTTWQVFQITMNESDKTLKEYKLKFKTELMNSIDEFNKNVNVLKEDLMNNGPFSVKVEIEEAFKMIEEYKSKVKQMANLEINLQKGLSVFKIEQQGSKDIEIIATSLDNLMNVWQLNKEFNEKWKEWKIQKFHELKIETIENIINEYQKRNNKLNLKEWDIWQSIKERLNQMKRVIPILKDLKNNSLRQRHWDKLREITGRNIQEDFTLEKIVEINLDQYGDQINVMSEAASKELFIEQGIENIKKAWSELDLEIVPFKNEKGYFKLSSSDSISELLEDNQLTLSGFKVSKYFKPFQSQVDHWERTLSNIMEIIELLLQVQKQWMYLENIFISSEDIRKQLPKESSVFDEINQNWKEIMEKMIKDKNVLRATHEKDLNNKLKNMNVQLEKIQKSLSMFLETKRQAFPRFSFVSDSDLLIILGQNKDPNAIQPHLKKCFDSLYRLQVNVGGNSMRRVIEAIGMYSEDGEYVPFNENVLIEGAVEVWLGQIENEMKETLRKQLLGTLNAFKKVKRDKWLKDWPGQLLITAGQINWTSDCTRALLDVEKGEKGALKELKRKQLGNLKKLAELVKSPLNKVERKKLVALITTEVHSRDVIDRMYKNDCSGVNAFEWSSQLRFYWDKEVDNCVIKQINATFQYGYEYLGNSGRLVITPLTDRCFMTLTTALNLNRGGSPQGKAGTGKTESVKDLGKALGYFVLVINCSESLDYKSMGRIFAGLAQTGAWSCFDEFNRVDVEVLSVVALQISCILTAISRRAKTFVFENREIKLKHSAAVFITMNPSYAGRSELPDNVKSLFRPVAMMLPDSAYIAEIVLFAEGFANTKVLSKKVDSLYRLATQQLSKQSHYDYGLRSLTSALRTAGMRKRMDMNAPDDIVLFLSLKDMNIPKLTSDDVPLFMGILYDLFPGIEISQQDNSVLIQAVKEEMAASNLQLEESIINKVLQLHEIKIIRHGVMVIGNSNSGKSTVWKVLQGAYNRLSKQYPEKYNAVRVYSINPKSMSLGSLYGQYNSMNEWSDGVLSSVLKSVCLDDKKDQKWVLLDGPVDTLWIESMNSVLDDNKILTLSNGDRIGLPEQVSLVFEVDNLEAASPATVSRVGMVYHDVGDLGWKPVVDSWIERKKSFKSQESDEREGERRDNQLNSEKDNSGVAALLCKLVEKYIKPAIEFKRNCSEIVKVDEASCVKSFCNLFDSFSTKENGIDYSEIDYKLFEMWFIFSLIWSVGGSLTETSRTSFDMFLRELEGQFPSKDTVYEYYVNVEKKQWNHWEDKITSGWRYSTSIPFNKILVPTIDTERNEFLINSLCKNKYPVLLVGESGTGKTSIIQNMNINNFLVVNMSAQTSSETVQSIFESKMEKRTKNIYVPAGGKTLTIFIDDLNMPKKDSFGSQQPLELIKHWMDYGFVYDLQKQSIKYLTDIVLLSAMAKPGGARNTLSERFQSRFNVINMTSPNESSLFRIYSTIINQKLQDFEEQVKPLGDIMTSASVDIYNIVSQHLLPTPAKIHYLFSLRDISKVFQGLLRANRDFYDSKESFTKLWVHEVYRVFNDRLVDVNDREWFYKLVDEKLNSYFGSTIKQLCGDKRIPMFGDFNSLESRVVYQEIEDVSKLKNYLEEKMNEHDQKPGSVALDLVLFRDVIEHVVRIARIITLSQGNGLLIGLGGSGRRSLTKLAAYVCNAAVYQIEVTRNYRIEEFKEDIKQLFRQCGIEKKKTVFLLTDTQLTNDLFMEDLSNILSLGHVPNLFTMEEVAEIQNSIGQVSDNLDGIYNYFINKVKQNLNVIVCASPVGDNFRNRLRMFPSLVNCTTSIWFSEWPEDALLEVSTKYLENIEINQDQLKKGIAQMFVNIHTSIINQSNIMYNELKRKNYVTPINYLELVKVYQTLLNKKRREIGKQATKLRGGLSKLDDTRKSVEKISIELDSSKKQVAQYQKQCEDYLVIIVQQKREADDQARSVATRSEKLKVEEEQVRAVANAAQTDLDQALPALNSALKALEGLNKKDLGEIKSYGKPPALVEKVMEAVMILKKSEPTWDEAKRQLGNPNFIKTLINFDKDNISDKILKKISQICLDENFNPEIIGRVSLAAKSLCLWVRAMEAYGNIFRQVAPKREKLRIAQEALEKKQLSLKEAQDKLNEIQFKVNELKLQYDEKVELKEKLKKDSEETELKLKRAEQLVSGLSGEKERWESSIKKYEESLKCLPGDCLISSAVLSYFGPFNSIYRNKLINQIWIPQLKQLEIPFSVDFQFSTWLGNSTDIREWIIKGLPFDSFSTDNAIIIQRGKRWPLIVDPQLQANKWIKRLELENNLKIIDAKQSDLLKQFEFSIPIGQPVLMQNVGENIDSSIDPILNKDLIKRGDSLFIKLGDKEIEFDPKFKLYLTTRLSNPKYSPEICSKTCVINFSVKEKGLEDQLLGIVVRREKPELEEQKDSLVINVAAAKKKLLELEDEILNLLANAHGSILDDEKLVNALQSSKHTAEEAARQLKVSEQTEIKIDIAREAYRSCAQRASILFFVLNDLNSVDSMYQFSLDFYISLFEKSIQKSLKSDDLNERIANLNDYHTFSVYKNVCKSLFGKHKLLFSFQMTCKILEYADKLNKDEFDFLLRGGHVIDRDTQLPNPCSDWIDENSWDNISELNKMTIFNSLISSLEQNEREWKSWFMNPEPEELPLPGDWDSKLTDLQRILIIRSLRPDRFILCAQKFIVNNLGQNYIDPPLIDIEDTLLDSNCKTPILFIISPGVDPTFIISSLANKKKMNDRFYHLSLGQGQTPKALRLIQDAIRLGNWIFLANCHLSISWMPTLEKIIEQMSSQENIHPDFRLWLSSSPNPSFPISILQASIKLTTEPPKGIKSNILRLFNSFDDQQFKKCQKPKIYRKLLFSLCFYHSVLLERRKFLSLGYNVPYDFNDSDFEVSENLLCSLLNEYENVPWDALRYLIADANYGGRVTDEWDRRVLKSYINSYFSEESISTQNFKLSSIQNYYIPDFDDLSSFKDFCSSWPAFDRPEVVGQHSNADIASLIKESNNLLTTLISLQPQISTFVGQSREERVLSISNELLKQIPENIDYDQTCKRIKAEAIQPINVVLLQEIKRYNNLLDIIRLTLNELCKGLKGLIVINSDLEAVYLAISNGVVPLAWSKTYPSLKPLGAWTRDLIQRIDFFSNWSKGNEPKFFWLGAFTFPCGFLTAVLQKSARKNNIPIDMLTWEFSVQQTDDDSHIQGAPKDGIYVQGVYLEGASWDKKANCLKEPRPMELVTPMPVIHFKPVEAKKKAVKGVYTCPVYYYPVRTGSEDRPSFVIAVDLKVGQFDADFFIKRGTALLLSLP</sequence>
<dbReference type="PROSITE" id="PS00675">
    <property type="entry name" value="SIGMA54_INTERACT_1"/>
    <property type="match status" value="1"/>
</dbReference>
<comment type="subunit">
    <text evidence="19">The I1 inner arm complex (also known as the f dynein complex) is a two-headed isoform composed of two heavy chains (1-alpha and 1-beta), three intermediate chains and three light chains. I1 occupies a specific position proximal to the first radial spoke and repeats every 96 nm along the length of the axoneme.</text>
</comment>
<dbReference type="Gene3D" id="6.10.140.1060">
    <property type="match status" value="1"/>
</dbReference>
<feature type="coiled-coil region" evidence="21">
    <location>
        <begin position="3447"/>
        <end position="3523"/>
    </location>
</feature>
<dbReference type="InterPro" id="IPR042219">
    <property type="entry name" value="AAA_lid_11_sf"/>
</dbReference>
<reference evidence="24 25" key="1">
    <citation type="journal article" date="2013" name="Curr. Biol.">
        <title>Shared signatures of parasitism and phylogenomics unite Cryptomycota and microsporidia.</title>
        <authorList>
            <person name="James T.Y."/>
            <person name="Pelin A."/>
            <person name="Bonen L."/>
            <person name="Ahrendt S."/>
            <person name="Sain D."/>
            <person name="Corradi N."/>
            <person name="Stajich J.E."/>
        </authorList>
    </citation>
    <scope>NUCLEOTIDE SEQUENCE [LARGE SCALE GENOMIC DNA]</scope>
    <source>
        <strain evidence="24 25">CSF55</strain>
    </source>
</reference>
<dbReference type="FunFam" id="3.40.50.300:FF:002141">
    <property type="entry name" value="Dynein heavy chain"/>
    <property type="match status" value="1"/>
</dbReference>
<dbReference type="Gene3D" id="1.10.287.2620">
    <property type="match status" value="1"/>
</dbReference>
<feature type="region of interest" description="Disordered" evidence="22">
    <location>
        <begin position="1"/>
        <end position="150"/>
    </location>
</feature>
<dbReference type="EMBL" id="KE560603">
    <property type="protein sequence ID" value="EPZ36277.1"/>
    <property type="molecule type" value="Genomic_DNA"/>
</dbReference>
<dbReference type="InterPro" id="IPR042228">
    <property type="entry name" value="Dynein_linker_3"/>
</dbReference>
<comment type="subunit">
    <text evidence="3">Consists of at least two heavy chains and a number of intermediate and light chains.</text>
</comment>
<dbReference type="InterPro" id="IPR041658">
    <property type="entry name" value="AAA_lid_11"/>
</dbReference>
<dbReference type="Gene3D" id="1.10.8.720">
    <property type="entry name" value="Region D6 of dynein motor"/>
    <property type="match status" value="1"/>
</dbReference>
<feature type="compositionally biased region" description="Polar residues" evidence="22">
    <location>
        <begin position="84"/>
        <end position="113"/>
    </location>
</feature>
<dbReference type="InterPro" id="IPR041466">
    <property type="entry name" value="Dynein_AAA5_ext"/>
</dbReference>
<dbReference type="Pfam" id="PF12780">
    <property type="entry name" value="AAA_8"/>
    <property type="match status" value="1"/>
</dbReference>
<comment type="function">
    <text evidence="18">Force generating protein of eukaryotic cilia and flagella. Produces force towards the minus ends of microtubules. Dynein has ATPase activity; the force-producing power stroke is thought to occur on release of ADP. Required for assembly of the I1 inner arm complex and its targeting to the appropriate axoneme location. Also required for phototaxis.</text>
</comment>
<dbReference type="InterPro" id="IPR026983">
    <property type="entry name" value="DHC"/>
</dbReference>
<evidence type="ECO:0000313" key="24">
    <source>
        <dbReference type="EMBL" id="EPZ36277.1"/>
    </source>
</evidence>
<dbReference type="Gene3D" id="3.40.50.300">
    <property type="entry name" value="P-loop containing nucleotide triphosphate hydrolases"/>
    <property type="match status" value="5"/>
</dbReference>
<feature type="compositionally biased region" description="Polar residues" evidence="22">
    <location>
        <begin position="135"/>
        <end position="150"/>
    </location>
</feature>
<dbReference type="FunFam" id="1.10.287.2620:FF:000002">
    <property type="entry name" value="Dynein heavy chain 2, axonemal"/>
    <property type="match status" value="1"/>
</dbReference>
<dbReference type="Pfam" id="PF18199">
    <property type="entry name" value="Dynein_C"/>
    <property type="match status" value="1"/>
</dbReference>
<dbReference type="Pfam" id="PF17852">
    <property type="entry name" value="Dynein_AAA_lid"/>
    <property type="match status" value="1"/>
</dbReference>
<keyword evidence="25" id="KW-1185">Reference proteome</keyword>
<dbReference type="FunFam" id="3.20.180.20:FF:000001">
    <property type="entry name" value="Dynein axonemal heavy chain 5"/>
    <property type="match status" value="1"/>
</dbReference>
<dbReference type="Pfam" id="PF08393">
    <property type="entry name" value="DHC_N2"/>
    <property type="match status" value="1"/>
</dbReference>
<evidence type="ECO:0000256" key="9">
    <source>
        <dbReference type="ARBA" id="ARBA00022840"/>
    </source>
</evidence>
<dbReference type="GO" id="GO:0005874">
    <property type="term" value="C:microtubule"/>
    <property type="evidence" value="ECO:0007669"/>
    <property type="project" value="UniProtKB-KW"/>
</dbReference>
<evidence type="ECO:0000256" key="12">
    <source>
        <dbReference type="ARBA" id="ARBA00023054"/>
    </source>
</evidence>
<name>A0A075B4L7_ROZAC</name>
<dbReference type="Gene3D" id="1.20.920.20">
    <property type="match status" value="1"/>
</dbReference>
<feature type="compositionally biased region" description="Polar residues" evidence="22">
    <location>
        <begin position="163"/>
        <end position="173"/>
    </location>
</feature>
<dbReference type="SMART" id="SM00382">
    <property type="entry name" value="AAA"/>
    <property type="match status" value="3"/>
</dbReference>
<keyword evidence="16" id="KW-0966">Cell projection</keyword>
<dbReference type="InterPro" id="IPR043157">
    <property type="entry name" value="Dynein_AAA1S"/>
</dbReference>
<dbReference type="InterPro" id="IPR056759">
    <property type="entry name" value="DYH2-5-8_CC"/>
</dbReference>
<dbReference type="InterPro" id="IPR013594">
    <property type="entry name" value="Dynein_heavy_tail"/>
</dbReference>
<evidence type="ECO:0000256" key="20">
    <source>
        <dbReference type="ARBA" id="ARBA00077719"/>
    </source>
</evidence>
<dbReference type="HOGENOM" id="CLU_000038_9_1_1"/>
<dbReference type="Gene3D" id="1.10.8.1220">
    <property type="match status" value="1"/>
</dbReference>
<feature type="coiled-coil region" evidence="21">
    <location>
        <begin position="3754"/>
        <end position="3788"/>
    </location>
</feature>
<dbReference type="GO" id="GO:0036156">
    <property type="term" value="C:inner dynein arm"/>
    <property type="evidence" value="ECO:0007669"/>
    <property type="project" value="UniProtKB-ARBA"/>
</dbReference>
<keyword evidence="5" id="KW-0963">Cytoplasm</keyword>
<evidence type="ECO:0000256" key="21">
    <source>
        <dbReference type="SAM" id="Coils"/>
    </source>
</evidence>
<keyword evidence="14" id="KW-0505">Motor protein</keyword>
<dbReference type="Pfam" id="PF08385">
    <property type="entry name" value="DHC_N1"/>
    <property type="match status" value="1"/>
</dbReference>
<dbReference type="PANTHER" id="PTHR45703:SF32">
    <property type="entry name" value="DYNEINS HEAVY CHAIN"/>
    <property type="match status" value="1"/>
</dbReference>
<evidence type="ECO:0000256" key="6">
    <source>
        <dbReference type="ARBA" id="ARBA00022701"/>
    </source>
</evidence>
<dbReference type="Proteomes" id="UP000030755">
    <property type="component" value="Unassembled WGS sequence"/>
</dbReference>
<evidence type="ECO:0000256" key="1">
    <source>
        <dbReference type="ARBA" id="ARBA00004230"/>
    </source>
</evidence>
<feature type="compositionally biased region" description="Basic and acidic residues" evidence="22">
    <location>
        <begin position="50"/>
        <end position="62"/>
    </location>
</feature>
<dbReference type="Gene3D" id="1.20.58.1120">
    <property type="match status" value="1"/>
</dbReference>